<gene>
    <name evidence="1" type="ORF">SNAT2548_LOCUS6604</name>
</gene>
<evidence type="ECO:0000313" key="1">
    <source>
        <dbReference type="EMBL" id="CAE7206642.1"/>
    </source>
</evidence>
<name>A0A812JH07_9DINO</name>
<reference evidence="1" key="1">
    <citation type="submission" date="2021-02" db="EMBL/GenBank/DDBJ databases">
        <authorList>
            <person name="Dougan E. K."/>
            <person name="Rhodes N."/>
            <person name="Thang M."/>
            <person name="Chan C."/>
        </authorList>
    </citation>
    <scope>NUCLEOTIDE SEQUENCE</scope>
</reference>
<dbReference type="AlphaFoldDB" id="A0A812JH07"/>
<keyword evidence="2" id="KW-1185">Reference proteome</keyword>
<dbReference type="EMBL" id="CAJNDS010000444">
    <property type="protein sequence ID" value="CAE7206642.1"/>
    <property type="molecule type" value="Genomic_DNA"/>
</dbReference>
<accession>A0A812JH07</accession>
<protein>
    <submittedName>
        <fullName evidence="1">Uncharacterized protein</fullName>
    </submittedName>
</protein>
<dbReference type="Proteomes" id="UP000604046">
    <property type="component" value="Unassembled WGS sequence"/>
</dbReference>
<organism evidence="1 2">
    <name type="scientific">Symbiodinium natans</name>
    <dbReference type="NCBI Taxonomy" id="878477"/>
    <lineage>
        <taxon>Eukaryota</taxon>
        <taxon>Sar</taxon>
        <taxon>Alveolata</taxon>
        <taxon>Dinophyceae</taxon>
        <taxon>Suessiales</taxon>
        <taxon>Symbiodiniaceae</taxon>
        <taxon>Symbiodinium</taxon>
    </lineage>
</organism>
<proteinExistence type="predicted"/>
<sequence length="72" mass="7921">DTRIASLPAERAFLQQPWANVTSRRRTWQPLRPASLSSLTSADVPDAPSFPELRLGSPQGCLRTSILCSDVQ</sequence>
<feature type="non-terminal residue" evidence="1">
    <location>
        <position position="1"/>
    </location>
</feature>
<evidence type="ECO:0000313" key="2">
    <source>
        <dbReference type="Proteomes" id="UP000604046"/>
    </source>
</evidence>
<comment type="caution">
    <text evidence="1">The sequence shown here is derived from an EMBL/GenBank/DDBJ whole genome shotgun (WGS) entry which is preliminary data.</text>
</comment>